<sequence length="163" mass="17335">MEVDSPSRLNMFFKLLGVMYPSISYIPNAPINSLSLFLSSSIPSISFVKSSMPNNPSPSESDSLTAISASSTVSSPPTAFTHLLNSAGDTFPSPFSSKYVNTLSNSPLLLLPLLSLTGTQLVVVVAAAAALISNFSKTTLGICLSFWLGKDIGLWKNVKLFQI</sequence>
<keyword evidence="1" id="KW-1133">Transmembrane helix</keyword>
<protein>
    <submittedName>
        <fullName evidence="2">Uncharacterized protein</fullName>
    </submittedName>
</protein>
<organism evidence="2 3">
    <name type="scientific">Solanum commersonii</name>
    <name type="common">Commerson's wild potato</name>
    <name type="synonym">Commerson's nightshade</name>
    <dbReference type="NCBI Taxonomy" id="4109"/>
    <lineage>
        <taxon>Eukaryota</taxon>
        <taxon>Viridiplantae</taxon>
        <taxon>Streptophyta</taxon>
        <taxon>Embryophyta</taxon>
        <taxon>Tracheophyta</taxon>
        <taxon>Spermatophyta</taxon>
        <taxon>Magnoliopsida</taxon>
        <taxon>eudicotyledons</taxon>
        <taxon>Gunneridae</taxon>
        <taxon>Pentapetalae</taxon>
        <taxon>asterids</taxon>
        <taxon>lamiids</taxon>
        <taxon>Solanales</taxon>
        <taxon>Solanaceae</taxon>
        <taxon>Solanoideae</taxon>
        <taxon>Solaneae</taxon>
        <taxon>Solanum</taxon>
    </lineage>
</organism>
<keyword evidence="3" id="KW-1185">Reference proteome</keyword>
<name>A0A9J5WSW9_SOLCO</name>
<keyword evidence="1" id="KW-0812">Transmembrane</keyword>
<accession>A0A9J5WSW9</accession>
<reference evidence="2 3" key="1">
    <citation type="submission" date="2020-09" db="EMBL/GenBank/DDBJ databases">
        <title>De no assembly of potato wild relative species, Solanum commersonii.</title>
        <authorList>
            <person name="Cho K."/>
        </authorList>
    </citation>
    <scope>NUCLEOTIDE SEQUENCE [LARGE SCALE GENOMIC DNA]</scope>
    <source>
        <strain evidence="2">LZ3.2</strain>
        <tissue evidence="2">Leaf</tissue>
    </source>
</reference>
<dbReference type="Proteomes" id="UP000824120">
    <property type="component" value="Chromosome 11"/>
</dbReference>
<dbReference type="AlphaFoldDB" id="A0A9J5WSW9"/>
<evidence type="ECO:0000313" key="3">
    <source>
        <dbReference type="Proteomes" id="UP000824120"/>
    </source>
</evidence>
<evidence type="ECO:0000313" key="2">
    <source>
        <dbReference type="EMBL" id="KAG5578381.1"/>
    </source>
</evidence>
<evidence type="ECO:0000256" key="1">
    <source>
        <dbReference type="SAM" id="Phobius"/>
    </source>
</evidence>
<gene>
    <name evidence="2" type="ORF">H5410_058515</name>
</gene>
<keyword evidence="1" id="KW-0472">Membrane</keyword>
<dbReference type="EMBL" id="JACXVP010000011">
    <property type="protein sequence ID" value="KAG5578381.1"/>
    <property type="molecule type" value="Genomic_DNA"/>
</dbReference>
<proteinExistence type="predicted"/>
<comment type="caution">
    <text evidence="2">The sequence shown here is derived from an EMBL/GenBank/DDBJ whole genome shotgun (WGS) entry which is preliminary data.</text>
</comment>
<feature type="transmembrane region" description="Helical" evidence="1">
    <location>
        <begin position="109"/>
        <end position="132"/>
    </location>
</feature>